<organism evidence="2 3">
    <name type="scientific">Thermomonospora cellulosilytica</name>
    <dbReference type="NCBI Taxonomy" id="1411118"/>
    <lineage>
        <taxon>Bacteria</taxon>
        <taxon>Bacillati</taxon>
        <taxon>Actinomycetota</taxon>
        <taxon>Actinomycetes</taxon>
        <taxon>Streptosporangiales</taxon>
        <taxon>Thermomonosporaceae</taxon>
        <taxon>Thermomonospora</taxon>
    </lineage>
</organism>
<feature type="transmembrane region" description="Helical" evidence="1">
    <location>
        <begin position="49"/>
        <end position="68"/>
    </location>
</feature>
<keyword evidence="1" id="KW-0812">Transmembrane</keyword>
<feature type="transmembrane region" description="Helical" evidence="1">
    <location>
        <begin position="75"/>
        <end position="98"/>
    </location>
</feature>
<dbReference type="Proteomes" id="UP000539313">
    <property type="component" value="Unassembled WGS sequence"/>
</dbReference>
<comment type="caution">
    <text evidence="2">The sequence shown here is derived from an EMBL/GenBank/DDBJ whole genome shotgun (WGS) entry which is preliminary data.</text>
</comment>
<keyword evidence="1" id="KW-1133">Transmembrane helix</keyword>
<accession>A0A7W3R9K0</accession>
<reference evidence="2 3" key="1">
    <citation type="submission" date="2020-08" db="EMBL/GenBank/DDBJ databases">
        <title>Sequencing the genomes of 1000 actinobacteria strains.</title>
        <authorList>
            <person name="Klenk H.-P."/>
        </authorList>
    </citation>
    <scope>NUCLEOTIDE SEQUENCE [LARGE SCALE GENOMIC DNA]</scope>
    <source>
        <strain evidence="2 3">DSM 45823</strain>
    </source>
</reference>
<sequence>MARLTDTARRLMEFDAKGMASLALWVLRRRDGVPPGATAVPYSGAQTAIMAMWLFAMVVELVGLEIVLRALDAPVALRTAILVIDAYSVLVVLAVIAACITRPHVVSPDELRLRYGAFFDLRIPRALITGVRRVRNFDENGLITVDGDVLALAVASQTTVVVELAEPITAVRPLGARVRVRTVRFYADDPGAVLAALRPAPEPGLEGTAA</sequence>
<name>A0A7W3R9K0_9ACTN</name>
<evidence type="ECO:0000313" key="3">
    <source>
        <dbReference type="Proteomes" id="UP000539313"/>
    </source>
</evidence>
<dbReference type="AlphaFoldDB" id="A0A7W3R9K0"/>
<gene>
    <name evidence="2" type="ORF">HNR21_003728</name>
</gene>
<evidence type="ECO:0000256" key="1">
    <source>
        <dbReference type="SAM" id="Phobius"/>
    </source>
</evidence>
<evidence type="ECO:0000313" key="2">
    <source>
        <dbReference type="EMBL" id="MBA9004846.1"/>
    </source>
</evidence>
<proteinExistence type="predicted"/>
<dbReference type="RefSeq" id="WP_182706177.1">
    <property type="nucleotide sequence ID" value="NZ_JACJII010000001.1"/>
</dbReference>
<keyword evidence="3" id="KW-1185">Reference proteome</keyword>
<keyword evidence="1" id="KW-0472">Membrane</keyword>
<dbReference type="EMBL" id="JACJII010000001">
    <property type="protein sequence ID" value="MBA9004846.1"/>
    <property type="molecule type" value="Genomic_DNA"/>
</dbReference>
<protein>
    <submittedName>
        <fullName evidence="2">Uncharacterized protein</fullName>
    </submittedName>
</protein>